<keyword evidence="1" id="KW-0732">Signal</keyword>
<comment type="caution">
    <text evidence="2">The sequence shown here is derived from an EMBL/GenBank/DDBJ whole genome shotgun (WGS) entry which is preliminary data.</text>
</comment>
<dbReference type="SUPFAM" id="SSF75005">
    <property type="entry name" value="Arabinanase/levansucrase/invertase"/>
    <property type="match status" value="1"/>
</dbReference>
<evidence type="ECO:0000256" key="1">
    <source>
        <dbReference type="SAM" id="SignalP"/>
    </source>
</evidence>
<gene>
    <name evidence="2" type="ORF">L0668_07295</name>
</gene>
<evidence type="ECO:0000313" key="2">
    <source>
        <dbReference type="EMBL" id="MCF2947905.1"/>
    </source>
</evidence>
<dbReference type="RefSeq" id="WP_235311434.1">
    <property type="nucleotide sequence ID" value="NZ_JAKGAS010000003.1"/>
</dbReference>
<organism evidence="2 3">
    <name type="scientific">Paraglaciecola algarum</name>
    <dbReference type="NCBI Taxonomy" id="3050085"/>
    <lineage>
        <taxon>Bacteria</taxon>
        <taxon>Pseudomonadati</taxon>
        <taxon>Pseudomonadota</taxon>
        <taxon>Gammaproteobacteria</taxon>
        <taxon>Alteromonadales</taxon>
        <taxon>Alteromonadaceae</taxon>
        <taxon>Paraglaciecola</taxon>
    </lineage>
</organism>
<dbReference type="Proteomes" id="UP001521137">
    <property type="component" value="Unassembled WGS sequence"/>
</dbReference>
<dbReference type="EMBL" id="JAKGAS010000003">
    <property type="protein sequence ID" value="MCF2947905.1"/>
    <property type="molecule type" value="Genomic_DNA"/>
</dbReference>
<dbReference type="CDD" id="cd08994">
    <property type="entry name" value="GH43_62_32_68_117_130-like"/>
    <property type="match status" value="1"/>
</dbReference>
<evidence type="ECO:0000313" key="3">
    <source>
        <dbReference type="Proteomes" id="UP001521137"/>
    </source>
</evidence>
<feature type="chain" id="PRO_5045758663" evidence="1">
    <location>
        <begin position="33"/>
        <end position="365"/>
    </location>
</feature>
<feature type="signal peptide" evidence="1">
    <location>
        <begin position="1"/>
        <end position="32"/>
    </location>
</feature>
<proteinExistence type="predicted"/>
<protein>
    <submittedName>
        <fullName evidence="2">Glycoside hydrolase family protein</fullName>
    </submittedName>
</protein>
<accession>A0ABS9D560</accession>
<name>A0ABS9D560_9ALTE</name>
<dbReference type="PANTHER" id="PTHR43301">
    <property type="entry name" value="ARABINAN ENDO-1,5-ALPHA-L-ARABINOSIDASE"/>
    <property type="match status" value="1"/>
</dbReference>
<dbReference type="InterPro" id="IPR050727">
    <property type="entry name" value="GH43_arabinanases"/>
</dbReference>
<keyword evidence="2" id="KW-0378">Hydrolase</keyword>
<dbReference type="Gene3D" id="2.115.10.20">
    <property type="entry name" value="Glycosyl hydrolase domain, family 43"/>
    <property type="match status" value="2"/>
</dbReference>
<reference evidence="2 3" key="1">
    <citation type="submission" date="2022-01" db="EMBL/GenBank/DDBJ databases">
        <title>Paraglaciecola sp. G1-23.</title>
        <authorList>
            <person name="Jin M.S."/>
            <person name="Han D.M."/>
            <person name="Kim H.M."/>
            <person name="Jeon C.O."/>
        </authorList>
    </citation>
    <scope>NUCLEOTIDE SEQUENCE [LARGE SCALE GENOMIC DNA]</scope>
    <source>
        <strain evidence="2 3">G1-23</strain>
    </source>
</reference>
<dbReference type="InterPro" id="IPR023296">
    <property type="entry name" value="Glyco_hydro_beta-prop_sf"/>
</dbReference>
<dbReference type="GO" id="GO:0016787">
    <property type="term" value="F:hydrolase activity"/>
    <property type="evidence" value="ECO:0007669"/>
    <property type="project" value="UniProtKB-KW"/>
</dbReference>
<keyword evidence="3" id="KW-1185">Reference proteome</keyword>
<dbReference type="PANTHER" id="PTHR43301:SF3">
    <property type="entry name" value="ARABINAN ENDO-1,5-ALPHA-L-ARABINOSIDASE A-RELATED"/>
    <property type="match status" value="1"/>
</dbReference>
<sequence>MKSSQRNPFVHCRFTSLVLSLTLLLITMAVKATDTDDYNLSAAMQPVAQENIFHDDEYFNWGSTIVKGKDGKYHLFYDQMPKKHGFYSWLTDGIVSRAVSDSPTGPWTKVQEVMGGRGDGYWDQYTVHCTKVYEFDGKYYLYYMSTNSGITDLTKEQLQEARSSNWKPGNLRNMLRLNQRIGVAVADNIQGPWKRFARPVFEPQLPIANQSNNVTVTKRPEGDYLMVIRGDQPDQKPHEIIRMQAALLADNPLGPWKMQHKPVVINYNSEDPEVWYDAQRKRYYNLYHAFGYMGMLTSTDGLNWQRAKHYKVADKEYVTTTGETVEVHRYERMGIYSENGKPLVMTAGIFLKNGDTHSLFIPLKQ</sequence>